<feature type="region of interest" description="Disordered" evidence="1">
    <location>
        <begin position="129"/>
        <end position="166"/>
    </location>
</feature>
<dbReference type="Proteomes" id="UP000758603">
    <property type="component" value="Unassembled WGS sequence"/>
</dbReference>
<feature type="domain" description="DUF7357" evidence="2">
    <location>
        <begin position="5"/>
        <end position="139"/>
    </location>
</feature>
<feature type="compositionally biased region" description="Basic and acidic residues" evidence="1">
    <location>
        <begin position="1501"/>
        <end position="1524"/>
    </location>
</feature>
<feature type="compositionally biased region" description="Polar residues" evidence="1">
    <location>
        <begin position="1431"/>
        <end position="1441"/>
    </location>
</feature>
<feature type="compositionally biased region" description="Polar residues" evidence="1">
    <location>
        <begin position="1484"/>
        <end position="1500"/>
    </location>
</feature>
<feature type="region of interest" description="Disordered" evidence="1">
    <location>
        <begin position="474"/>
        <end position="740"/>
    </location>
</feature>
<feature type="compositionally biased region" description="Basic and acidic residues" evidence="1">
    <location>
        <begin position="1230"/>
        <end position="1240"/>
    </location>
</feature>
<feature type="compositionally biased region" description="Low complexity" evidence="1">
    <location>
        <begin position="1279"/>
        <end position="1290"/>
    </location>
</feature>
<dbReference type="InterPro" id="IPR055781">
    <property type="entry name" value="DUF7357"/>
</dbReference>
<feature type="region of interest" description="Disordered" evidence="1">
    <location>
        <begin position="759"/>
        <end position="809"/>
    </location>
</feature>
<keyword evidence="4" id="KW-1185">Reference proteome</keyword>
<feature type="compositionally biased region" description="Acidic residues" evidence="1">
    <location>
        <begin position="195"/>
        <end position="208"/>
    </location>
</feature>
<dbReference type="GeneID" id="70136082"/>
<feature type="compositionally biased region" description="Acidic residues" evidence="1">
    <location>
        <begin position="415"/>
        <end position="432"/>
    </location>
</feature>
<feature type="region of interest" description="Disordered" evidence="1">
    <location>
        <begin position="392"/>
        <end position="454"/>
    </location>
</feature>
<feature type="compositionally biased region" description="Low complexity" evidence="1">
    <location>
        <begin position="1548"/>
        <end position="1557"/>
    </location>
</feature>
<gene>
    <name evidence="3" type="ORF">BKA67DRAFT_657915</name>
</gene>
<feature type="region of interest" description="Disordered" evidence="1">
    <location>
        <begin position="1422"/>
        <end position="1469"/>
    </location>
</feature>
<feature type="compositionally biased region" description="Acidic residues" evidence="1">
    <location>
        <begin position="148"/>
        <end position="165"/>
    </location>
</feature>
<feature type="compositionally biased region" description="Basic and acidic residues" evidence="1">
    <location>
        <begin position="1651"/>
        <end position="1661"/>
    </location>
</feature>
<protein>
    <recommendedName>
        <fullName evidence="2">DUF7357 domain-containing protein</fullName>
    </recommendedName>
</protein>
<feature type="compositionally biased region" description="Low complexity" evidence="1">
    <location>
        <begin position="553"/>
        <end position="567"/>
    </location>
</feature>
<dbReference type="RefSeq" id="XP_045960287.1">
    <property type="nucleotide sequence ID" value="XM_046107191.1"/>
</dbReference>
<dbReference type="Pfam" id="PF24054">
    <property type="entry name" value="DUF7357"/>
    <property type="match status" value="1"/>
</dbReference>
<feature type="compositionally biased region" description="Basic and acidic residues" evidence="1">
    <location>
        <begin position="249"/>
        <end position="258"/>
    </location>
</feature>
<evidence type="ECO:0000313" key="3">
    <source>
        <dbReference type="EMBL" id="KAH6656022.1"/>
    </source>
</evidence>
<feature type="region of interest" description="Disordered" evidence="1">
    <location>
        <begin position="1273"/>
        <end position="1294"/>
    </location>
</feature>
<feature type="region of interest" description="Disordered" evidence="1">
    <location>
        <begin position="195"/>
        <end position="299"/>
    </location>
</feature>
<feature type="compositionally biased region" description="Acidic residues" evidence="1">
    <location>
        <begin position="568"/>
        <end position="578"/>
    </location>
</feature>
<feature type="compositionally biased region" description="Basic and acidic residues" evidence="1">
    <location>
        <begin position="728"/>
        <end position="740"/>
    </location>
</feature>
<feature type="compositionally biased region" description="Low complexity" evidence="1">
    <location>
        <begin position="399"/>
        <end position="413"/>
    </location>
</feature>
<feature type="compositionally biased region" description="Polar residues" evidence="1">
    <location>
        <begin position="1244"/>
        <end position="1253"/>
    </location>
</feature>
<feature type="region of interest" description="Disordered" evidence="1">
    <location>
        <begin position="1484"/>
        <end position="1731"/>
    </location>
</feature>
<evidence type="ECO:0000313" key="4">
    <source>
        <dbReference type="Proteomes" id="UP000758603"/>
    </source>
</evidence>
<feature type="region of interest" description="Disordered" evidence="1">
    <location>
        <begin position="1159"/>
        <end position="1180"/>
    </location>
</feature>
<feature type="region of interest" description="Disordered" evidence="1">
    <location>
        <begin position="930"/>
        <end position="980"/>
    </location>
</feature>
<organism evidence="3 4">
    <name type="scientific">Truncatella angustata</name>
    <dbReference type="NCBI Taxonomy" id="152316"/>
    <lineage>
        <taxon>Eukaryota</taxon>
        <taxon>Fungi</taxon>
        <taxon>Dikarya</taxon>
        <taxon>Ascomycota</taxon>
        <taxon>Pezizomycotina</taxon>
        <taxon>Sordariomycetes</taxon>
        <taxon>Xylariomycetidae</taxon>
        <taxon>Amphisphaeriales</taxon>
        <taxon>Sporocadaceae</taxon>
        <taxon>Truncatella</taxon>
    </lineage>
</organism>
<feature type="region of interest" description="Disordered" evidence="1">
    <location>
        <begin position="1227"/>
        <end position="1253"/>
    </location>
</feature>
<feature type="region of interest" description="Disordered" evidence="1">
    <location>
        <begin position="863"/>
        <end position="905"/>
    </location>
</feature>
<feature type="compositionally biased region" description="Acidic residues" evidence="1">
    <location>
        <begin position="612"/>
        <end position="633"/>
    </location>
</feature>
<feature type="region of interest" description="Disordered" evidence="1">
    <location>
        <begin position="1352"/>
        <end position="1385"/>
    </location>
</feature>
<dbReference type="OrthoDB" id="5368821at2759"/>
<reference evidence="3" key="1">
    <citation type="journal article" date="2021" name="Nat. Commun.">
        <title>Genetic determinants of endophytism in the Arabidopsis root mycobiome.</title>
        <authorList>
            <person name="Mesny F."/>
            <person name="Miyauchi S."/>
            <person name="Thiergart T."/>
            <person name="Pickel B."/>
            <person name="Atanasova L."/>
            <person name="Karlsson M."/>
            <person name="Huettel B."/>
            <person name="Barry K.W."/>
            <person name="Haridas S."/>
            <person name="Chen C."/>
            <person name="Bauer D."/>
            <person name="Andreopoulos W."/>
            <person name="Pangilinan J."/>
            <person name="LaButti K."/>
            <person name="Riley R."/>
            <person name="Lipzen A."/>
            <person name="Clum A."/>
            <person name="Drula E."/>
            <person name="Henrissat B."/>
            <person name="Kohler A."/>
            <person name="Grigoriev I.V."/>
            <person name="Martin F.M."/>
            <person name="Hacquard S."/>
        </authorList>
    </citation>
    <scope>NUCLEOTIDE SEQUENCE</scope>
    <source>
        <strain evidence="3">MPI-SDFR-AT-0073</strain>
    </source>
</reference>
<feature type="compositionally biased region" description="Basic residues" evidence="1">
    <location>
        <begin position="690"/>
        <end position="701"/>
    </location>
</feature>
<proteinExistence type="predicted"/>
<accession>A0A9P8UPU3</accession>
<feature type="compositionally biased region" description="Polar residues" evidence="1">
    <location>
        <begin position="1718"/>
        <end position="1728"/>
    </location>
</feature>
<feature type="compositionally biased region" description="Basic and acidic residues" evidence="1">
    <location>
        <begin position="784"/>
        <end position="808"/>
    </location>
</feature>
<evidence type="ECO:0000256" key="1">
    <source>
        <dbReference type="SAM" id="MobiDB-lite"/>
    </source>
</evidence>
<comment type="caution">
    <text evidence="3">The sequence shown here is derived from an EMBL/GenBank/DDBJ whole genome shotgun (WGS) entry which is preliminary data.</text>
</comment>
<sequence>MATHMRLRLVVRRNGLPETNVIWPVPLENKPTISILLEHVNEILPLESTDWGLDDYTVELKGSDGSSFECLHFQLVETVLKEDDQVFIRPLLTDDLRRRRVSGRLQISNDGKHLIDGIAFGRPLIRAPRGRPALDIPPRKRRRIGFQDEVEDVNEDEHDDPDYQDPQELQEPMLLLTNGEEQQGDRRRSIRIAADFDDLDANPQDENEGDHVPLEMEGQDLDQESSGSDEDEDDDMEHELSEDDEDDLAKELEDLQKDGEDEDTDAQSTPGLLPGIPQDPWKGQPRQQARPMSANANTSANGGLLEEQLLATLSKDLLNQNLHDLHKMAALHTAFPMAPVQVCHEVLTAEEGDVKKSYLTLLQAFQPKLPESEALKRSDFLKGSELLKRWHENQGQLSPPEVNDNVNMDVPDVADQPDDDDDDEESEDEEDEGHMNFIRRFDRQGLPPGSISSGNALKAMADIANGLKGTNGVHTSFEDNKSSGDSKAISHIPTGSKRRFDESQAVDDDDTSSSGSSSSSDNEEEANDDGASDSSSSDSEDEYGGVNGNLNGDADGSDTSSSAASSDSDSDSDSDSAPEEQSVRKATIAKPKATSHIHVGVNHSDTTSSSNEDSDADDETSSSGESSDDDSSDSESSSGSDSGERDARTKRHVPNATATQNLHNAAVSKAHSPPVSLKSTGIPGTGSVQTKKRNERRRLAQKTKQDIARAAALGTLPSVDQDASPADESTHETMKKSKADMDKELFEAKRQALLDAISNGGVEVGPGGELDLGESQVGNKRKRDKPDTPKNVKNTKMSDQDIPDKTPKDITAVTAVAEETDSPSSTQKRRKLDLGANRRLIFGALGLRNPKSKDDEDKLRNKLMKDVRPLQNARISEEEATTKSADVSEQQKERAPVLPDEDPDAWRQKITYRAVECCQEGVELSEPPFPFVQRWDPQQQNGWFHKNNKRGGRGKKVERNQPHFYQDDQSQGKKRVHESQGWDESYYDDSMQAAQTDDTPDIVLNYDDVQDHTVNGANDTIHMADIDDLPSLPDNLNDLKPLHPGEAQNGMVITWKQFIMSKATKWQPQVLSLSGVICRIDDGATGLEVLLAKRDRDLEMPEKEYDNNTGRRVYDKFEAPEVDDDEEEEDEETKRMREGYRTLSFATIQDPRILQPAIPLGEPAGETTIPSIEQEPEERTELQQTKISEDLRECVVNADVTMEPKDTTFEGFDDSILPHHDSEVMDTTTDEAHPAQEVRRTTKSSEPSETPNSFLEGIAQHSISTVGHLGKVRSPAENSVSDLSQVSSPSRQLHDGTTSIIDVSAGDVLPLELSDGISALIEQTTFDPTFSDSAPEYEESSMQIHEADVITGTPRISHHKRKVPSSSASSVRSGRQPDMSMNLDMDQPFTFRATTEDSTGHDDQQNHGVSLVLGKVTEIVGDSEDQDETPVPSSAQKNGNLETPKKHSAYVKDSPSKRDLTDSVSSTPCSLASLGTVWCTAATSQRNTQSPSKVQLLSSMKSEKSQTSNEHDAEYEEAMRKLDDFSEDEEVSQSVSKISDSFKKKSQSSKPQTQSSSFGGAANNDRYMGCGSDFDRLSSLPPRARTDMKISPPPILRREGTKKSQVPASPPIKTRDSPPASKTRRSNRTSSQYNFSIPSGTQVLEISSDSDEPKFVEHYPDDDKDESYSPARDDDEENISRARSPKAPGWVKKSRPAGGSTAPLASQKKAPKTRRDVGTSQNSYNSQLRGMESAAAAMKRLKKGTKVKSLF</sequence>
<name>A0A9P8UPU3_9PEZI</name>
<feature type="compositionally biased region" description="Polar residues" evidence="1">
    <location>
        <begin position="1628"/>
        <end position="1647"/>
    </location>
</feature>
<feature type="compositionally biased region" description="Acidic residues" evidence="1">
    <location>
        <begin position="521"/>
        <end position="531"/>
    </location>
</feature>
<evidence type="ECO:0000259" key="2">
    <source>
        <dbReference type="Pfam" id="PF24054"/>
    </source>
</evidence>
<dbReference type="EMBL" id="JAGPXC010000003">
    <property type="protein sequence ID" value="KAH6656022.1"/>
    <property type="molecule type" value="Genomic_DNA"/>
</dbReference>
<feature type="compositionally biased region" description="Acidic residues" evidence="1">
    <location>
        <begin position="217"/>
        <end position="248"/>
    </location>
</feature>